<accession>A0A4Z2G9K7</accession>
<evidence type="ECO:0000313" key="2">
    <source>
        <dbReference type="Proteomes" id="UP000314294"/>
    </source>
</evidence>
<name>A0A4Z2G9K7_9TELE</name>
<dbReference type="EMBL" id="SRLO01000642">
    <property type="protein sequence ID" value="TNN49735.1"/>
    <property type="molecule type" value="Genomic_DNA"/>
</dbReference>
<comment type="caution">
    <text evidence="1">The sequence shown here is derived from an EMBL/GenBank/DDBJ whole genome shotgun (WGS) entry which is preliminary data.</text>
</comment>
<protein>
    <submittedName>
        <fullName evidence="1">Uncharacterized protein</fullName>
    </submittedName>
</protein>
<dbReference type="AlphaFoldDB" id="A0A4Z2G9K7"/>
<evidence type="ECO:0000313" key="1">
    <source>
        <dbReference type="EMBL" id="TNN49735.1"/>
    </source>
</evidence>
<organism evidence="1 2">
    <name type="scientific">Liparis tanakae</name>
    <name type="common">Tanaka's snailfish</name>
    <dbReference type="NCBI Taxonomy" id="230148"/>
    <lineage>
        <taxon>Eukaryota</taxon>
        <taxon>Metazoa</taxon>
        <taxon>Chordata</taxon>
        <taxon>Craniata</taxon>
        <taxon>Vertebrata</taxon>
        <taxon>Euteleostomi</taxon>
        <taxon>Actinopterygii</taxon>
        <taxon>Neopterygii</taxon>
        <taxon>Teleostei</taxon>
        <taxon>Neoteleostei</taxon>
        <taxon>Acanthomorphata</taxon>
        <taxon>Eupercaria</taxon>
        <taxon>Perciformes</taxon>
        <taxon>Cottioidei</taxon>
        <taxon>Cottales</taxon>
        <taxon>Liparidae</taxon>
        <taxon>Liparis</taxon>
    </lineage>
</organism>
<keyword evidence="2" id="KW-1185">Reference proteome</keyword>
<dbReference type="Proteomes" id="UP000314294">
    <property type="component" value="Unassembled WGS sequence"/>
</dbReference>
<reference evidence="1 2" key="1">
    <citation type="submission" date="2019-03" db="EMBL/GenBank/DDBJ databases">
        <title>First draft genome of Liparis tanakae, snailfish: a comprehensive survey of snailfish specific genes.</title>
        <authorList>
            <person name="Kim W."/>
            <person name="Song I."/>
            <person name="Jeong J.-H."/>
            <person name="Kim D."/>
            <person name="Kim S."/>
            <person name="Ryu S."/>
            <person name="Song J.Y."/>
            <person name="Lee S.K."/>
        </authorList>
    </citation>
    <scope>NUCLEOTIDE SEQUENCE [LARGE SCALE GENOMIC DNA]</scope>
    <source>
        <tissue evidence="1">Muscle</tissue>
    </source>
</reference>
<proteinExistence type="predicted"/>
<sequence>MLDVDMPPLLRDAVLVGAARQAAVVRVQAGHVTRAVAARRRTLALLLLAPGRVCRGGGNKNKMADGRHRQYALFSPSWCIRDLRSSPAQLSREPCSPWPRWWWWWWWWLWWWWLSRRGSGGSGPPRSLVTLALSDSRAMAFSSSDRFPLAMSKVSSERSDATDVVSSSPSWLQLVG</sequence>
<gene>
    <name evidence="1" type="ORF">EYF80_040027</name>
</gene>